<feature type="transmembrane region" description="Helical" evidence="1">
    <location>
        <begin position="265"/>
        <end position="282"/>
    </location>
</feature>
<evidence type="ECO:0000313" key="2">
    <source>
        <dbReference type="EMBL" id="SDZ04217.1"/>
    </source>
</evidence>
<organism evidence="2 3">
    <name type="scientific">Tindallia californiensis</name>
    <dbReference type="NCBI Taxonomy" id="159292"/>
    <lineage>
        <taxon>Bacteria</taxon>
        <taxon>Bacillati</taxon>
        <taxon>Bacillota</taxon>
        <taxon>Clostridia</taxon>
        <taxon>Peptostreptococcales</taxon>
        <taxon>Tindalliaceae</taxon>
        <taxon>Tindallia</taxon>
    </lineage>
</organism>
<feature type="transmembrane region" description="Helical" evidence="1">
    <location>
        <begin position="159"/>
        <end position="183"/>
    </location>
</feature>
<dbReference type="RefSeq" id="WP_093314268.1">
    <property type="nucleotide sequence ID" value="NZ_FNPV01000007.1"/>
</dbReference>
<dbReference type="InterPro" id="IPR036259">
    <property type="entry name" value="MFS_trans_sf"/>
</dbReference>
<feature type="transmembrane region" description="Helical" evidence="1">
    <location>
        <begin position="94"/>
        <end position="116"/>
    </location>
</feature>
<keyword evidence="1" id="KW-0472">Membrane</keyword>
<keyword evidence="1" id="KW-0812">Transmembrane</keyword>
<evidence type="ECO:0000313" key="3">
    <source>
        <dbReference type="Proteomes" id="UP000199230"/>
    </source>
</evidence>
<keyword evidence="1" id="KW-1133">Transmembrane helix</keyword>
<dbReference type="PANTHER" id="PTHR23526">
    <property type="entry name" value="INTEGRAL MEMBRANE TRANSPORT PROTEIN-RELATED"/>
    <property type="match status" value="1"/>
</dbReference>
<dbReference type="OrthoDB" id="2371185at2"/>
<keyword evidence="3" id="KW-1185">Reference proteome</keyword>
<evidence type="ECO:0000256" key="1">
    <source>
        <dbReference type="SAM" id="Phobius"/>
    </source>
</evidence>
<dbReference type="Proteomes" id="UP000199230">
    <property type="component" value="Unassembled WGS sequence"/>
</dbReference>
<feature type="transmembrane region" description="Helical" evidence="1">
    <location>
        <begin position="12"/>
        <end position="31"/>
    </location>
</feature>
<feature type="transmembrane region" description="Helical" evidence="1">
    <location>
        <begin position="37"/>
        <end position="58"/>
    </location>
</feature>
<dbReference type="AlphaFoldDB" id="A0A1H3PSX5"/>
<dbReference type="STRING" id="159292.SAMN05192546_10776"/>
<dbReference type="EMBL" id="FNPV01000007">
    <property type="protein sequence ID" value="SDZ04217.1"/>
    <property type="molecule type" value="Genomic_DNA"/>
</dbReference>
<gene>
    <name evidence="2" type="ORF">SAMN05192546_10776</name>
</gene>
<sequence>MSDNIKKMVFSQTIYSIFKSFIMIFVNIYLWQTGESMQGVALFNIFNYTAAFLSFYIANKIALVNMKLNYIGSSLAFILLFTITAIFQEGVNDYAALMGIFGGIGDGLFFFNMNYYQAYQLDREEADTFMSMVGMVTKASSIGTPVISGMVINRFGFNAMIYALLLLVIAQMLNAISLPKANIQHMFRINFKKMLQCKDQKRILLTHAIHAPYGQFIIMANSVFLYSFTRSEVVMGYLNTLFAIASILLYMVYLKLRSHFTRKNMTRIGVFALAFSIMVLFQPNFWTFIIFSLTVGLGDAFFNKPLTGAQIYYAKQYSDDEREVLGNLMTRVFLLTTGRCVFYLLVFFFYKDYTSPIFTIFLGYNLLSPYVSYRLARKQME</sequence>
<feature type="transmembrane region" description="Helical" evidence="1">
    <location>
        <begin position="128"/>
        <end position="147"/>
    </location>
</feature>
<name>A0A1H3PSX5_9FIRM</name>
<feature type="transmembrane region" description="Helical" evidence="1">
    <location>
        <begin position="70"/>
        <end position="88"/>
    </location>
</feature>
<dbReference type="InterPro" id="IPR052528">
    <property type="entry name" value="Sugar_transport-like"/>
</dbReference>
<feature type="transmembrane region" description="Helical" evidence="1">
    <location>
        <begin position="328"/>
        <end position="350"/>
    </location>
</feature>
<proteinExistence type="predicted"/>
<protein>
    <recommendedName>
        <fullName evidence="4">Major Facilitator Superfamily protein</fullName>
    </recommendedName>
</protein>
<evidence type="ECO:0008006" key="4">
    <source>
        <dbReference type="Google" id="ProtNLM"/>
    </source>
</evidence>
<feature type="transmembrane region" description="Helical" evidence="1">
    <location>
        <begin position="234"/>
        <end position="253"/>
    </location>
</feature>
<accession>A0A1H3PSX5</accession>
<dbReference type="PANTHER" id="PTHR23526:SF2">
    <property type="entry name" value="MAJOR FACILITATOR SUPERFAMILY (MFS) PROFILE DOMAIN-CONTAINING PROTEIN"/>
    <property type="match status" value="1"/>
</dbReference>
<dbReference type="Gene3D" id="1.20.1250.20">
    <property type="entry name" value="MFS general substrate transporter like domains"/>
    <property type="match status" value="2"/>
</dbReference>
<feature type="transmembrane region" description="Helical" evidence="1">
    <location>
        <begin position="204"/>
        <end position="228"/>
    </location>
</feature>
<reference evidence="2 3" key="1">
    <citation type="submission" date="2016-10" db="EMBL/GenBank/DDBJ databases">
        <authorList>
            <person name="de Groot N.N."/>
        </authorList>
    </citation>
    <scope>NUCLEOTIDE SEQUENCE [LARGE SCALE GENOMIC DNA]</scope>
    <source>
        <strain evidence="2 3">APO</strain>
    </source>
</reference>
<dbReference type="SUPFAM" id="SSF103473">
    <property type="entry name" value="MFS general substrate transporter"/>
    <property type="match status" value="1"/>
</dbReference>